<name>A0A329VRF7_9GAMM</name>
<evidence type="ECO:0000313" key="4">
    <source>
        <dbReference type="Proteomes" id="UP000250870"/>
    </source>
</evidence>
<dbReference type="PANTHER" id="PTHR33178:SF10">
    <property type="entry name" value="STRESS-RESPONSE A_B BARREL DOMAIN-CONTAINING PROTEIN"/>
    <property type="match status" value="1"/>
</dbReference>
<dbReference type="PROSITE" id="PS51502">
    <property type="entry name" value="S_R_A_B_BARREL"/>
    <property type="match status" value="1"/>
</dbReference>
<dbReference type="SUPFAM" id="SSF54909">
    <property type="entry name" value="Dimeric alpha+beta barrel"/>
    <property type="match status" value="1"/>
</dbReference>
<comment type="subunit">
    <text evidence="1">Homodimer.</text>
</comment>
<feature type="domain" description="Stress-response A/B barrel" evidence="2">
    <location>
        <begin position="40"/>
        <end position="134"/>
    </location>
</feature>
<dbReference type="AlphaFoldDB" id="A0A329VRF7"/>
<gene>
    <name evidence="3" type="ORF">CKY01_03220</name>
</gene>
<protein>
    <submittedName>
        <fullName evidence="3">Stress protein</fullName>
    </submittedName>
</protein>
<dbReference type="Gene3D" id="3.30.70.100">
    <property type="match status" value="1"/>
</dbReference>
<dbReference type="Pfam" id="PF07876">
    <property type="entry name" value="Dabb"/>
    <property type="match status" value="1"/>
</dbReference>
<dbReference type="SMART" id="SM00886">
    <property type="entry name" value="Dabb"/>
    <property type="match status" value="1"/>
</dbReference>
<proteinExistence type="predicted"/>
<reference evidence="3 4" key="1">
    <citation type="journal article" date="2018" name="Int. J. Syst. Evol. Microbiol.">
        <title>Whole-genome-based revisit of Photorhabdus phylogeny: proposal for the elevation of most Photorhabdus subspecies to the species level and description of one novel species Photorhabdus bodei sp. nov., and one novel subspecies Photorhabdus laumondii subsp. clarkei subsp. nov.</title>
        <authorList>
            <person name="Machado R.A.R."/>
            <person name="Wuthrich D."/>
            <person name="Kuhnert P."/>
            <person name="Arce C.C.M."/>
            <person name="Thonen L."/>
            <person name="Ruiz C."/>
            <person name="Zhang X."/>
            <person name="Robert C.A.M."/>
            <person name="Karimi J."/>
            <person name="Kamali S."/>
            <person name="Ma J."/>
            <person name="Bruggmann R."/>
            <person name="Erb M."/>
        </authorList>
    </citation>
    <scope>NUCLEOTIDE SEQUENCE [LARGE SCALE GENOMIC DNA]</scope>
    <source>
        <strain evidence="3 4">BOJ-47</strain>
    </source>
</reference>
<dbReference type="InterPro" id="IPR044662">
    <property type="entry name" value="HS1/DABB1-like"/>
</dbReference>
<dbReference type="RefSeq" id="WP_113024679.1">
    <property type="nucleotide sequence ID" value="NZ_CAWNWQ010000002.1"/>
</dbReference>
<evidence type="ECO:0000313" key="3">
    <source>
        <dbReference type="EMBL" id="RAW93111.1"/>
    </source>
</evidence>
<dbReference type="InterPro" id="IPR011008">
    <property type="entry name" value="Dimeric_a/b-barrel"/>
</dbReference>
<dbReference type="InterPro" id="IPR013097">
    <property type="entry name" value="Dabb"/>
</dbReference>
<dbReference type="EMBL" id="NSCI01000002">
    <property type="protein sequence ID" value="RAW93111.1"/>
    <property type="molecule type" value="Genomic_DNA"/>
</dbReference>
<accession>A0A329VRF7</accession>
<dbReference type="Proteomes" id="UP000250870">
    <property type="component" value="Unassembled WGS sequence"/>
</dbReference>
<evidence type="ECO:0000256" key="1">
    <source>
        <dbReference type="ARBA" id="ARBA00011738"/>
    </source>
</evidence>
<dbReference type="PANTHER" id="PTHR33178">
    <property type="match status" value="1"/>
</dbReference>
<comment type="caution">
    <text evidence="3">The sequence shown here is derived from an EMBL/GenBank/DDBJ whole genome shotgun (WGS) entry which is preliminary data.</text>
</comment>
<evidence type="ECO:0000259" key="2">
    <source>
        <dbReference type="PROSITE" id="PS51502"/>
    </source>
</evidence>
<organism evidence="3 4">
    <name type="scientific">Photorhabdus laumondii subsp. clarkei</name>
    <dbReference type="NCBI Taxonomy" id="2029685"/>
    <lineage>
        <taxon>Bacteria</taxon>
        <taxon>Pseudomonadati</taxon>
        <taxon>Pseudomonadota</taxon>
        <taxon>Gammaproteobacteria</taxon>
        <taxon>Enterobacterales</taxon>
        <taxon>Morganellaceae</taxon>
        <taxon>Photorhabdus</taxon>
    </lineage>
</organism>
<sequence>MLTQRHGFHRDNRNIHPKLFLRFVSATAFIGGEFSLSANINKYTIINNISEKQKQQLTTIRDTAISMQHQIKGISSIEWGSNVNSENKNKGFTHAITMTFDDQKAISNYLSHPAHDKLKNLLTDSVDDIIVFDYEV</sequence>